<comment type="caution">
    <text evidence="2">The sequence shown here is derived from an EMBL/GenBank/DDBJ whole genome shotgun (WGS) entry which is preliminary data.</text>
</comment>
<evidence type="ECO:0000313" key="3">
    <source>
        <dbReference type="Proteomes" id="UP000230002"/>
    </source>
</evidence>
<proteinExistence type="predicted"/>
<dbReference type="AlphaFoldDB" id="A0A2G8S4M8"/>
<evidence type="ECO:0000313" key="2">
    <source>
        <dbReference type="EMBL" id="PIL28739.1"/>
    </source>
</evidence>
<feature type="compositionally biased region" description="Basic and acidic residues" evidence="1">
    <location>
        <begin position="85"/>
        <end position="94"/>
    </location>
</feature>
<feature type="compositionally biased region" description="Basic and acidic residues" evidence="1">
    <location>
        <begin position="27"/>
        <end position="43"/>
    </location>
</feature>
<gene>
    <name evidence="2" type="ORF">GSI_08783</name>
</gene>
<feature type="compositionally biased region" description="Basic residues" evidence="1">
    <location>
        <begin position="16"/>
        <end position="26"/>
    </location>
</feature>
<feature type="region of interest" description="Disordered" evidence="1">
    <location>
        <begin position="1"/>
        <end position="94"/>
    </location>
</feature>
<reference evidence="2 3" key="1">
    <citation type="journal article" date="2015" name="Sci. Rep.">
        <title>Chromosome-level genome map provides insights into diverse defense mechanisms in the medicinal fungus Ganoderma sinense.</title>
        <authorList>
            <person name="Zhu Y."/>
            <person name="Xu J."/>
            <person name="Sun C."/>
            <person name="Zhou S."/>
            <person name="Xu H."/>
            <person name="Nelson D.R."/>
            <person name="Qian J."/>
            <person name="Song J."/>
            <person name="Luo H."/>
            <person name="Xiang L."/>
            <person name="Li Y."/>
            <person name="Xu Z."/>
            <person name="Ji A."/>
            <person name="Wang L."/>
            <person name="Lu S."/>
            <person name="Hayward A."/>
            <person name="Sun W."/>
            <person name="Li X."/>
            <person name="Schwartz D.C."/>
            <person name="Wang Y."/>
            <person name="Chen S."/>
        </authorList>
    </citation>
    <scope>NUCLEOTIDE SEQUENCE [LARGE SCALE GENOMIC DNA]</scope>
    <source>
        <strain evidence="2 3">ZZ0214-1</strain>
    </source>
</reference>
<organism evidence="2 3">
    <name type="scientific">Ganoderma sinense ZZ0214-1</name>
    <dbReference type="NCBI Taxonomy" id="1077348"/>
    <lineage>
        <taxon>Eukaryota</taxon>
        <taxon>Fungi</taxon>
        <taxon>Dikarya</taxon>
        <taxon>Basidiomycota</taxon>
        <taxon>Agaricomycotina</taxon>
        <taxon>Agaricomycetes</taxon>
        <taxon>Polyporales</taxon>
        <taxon>Polyporaceae</taxon>
        <taxon>Ganoderma</taxon>
    </lineage>
</organism>
<name>A0A2G8S4M8_9APHY</name>
<protein>
    <submittedName>
        <fullName evidence="2">Uncharacterized protein</fullName>
    </submittedName>
</protein>
<sequence length="94" mass="10502">MHPLRSFGTEWEKKMKRENKHKHKKRLLVDADVELHNNTKAVDEGINQKSAEGTADSMKGRSVPLNHATGSDASYPMPEIGPKTEVAEVKPSRP</sequence>
<dbReference type="Proteomes" id="UP000230002">
    <property type="component" value="Unassembled WGS sequence"/>
</dbReference>
<accession>A0A2G8S4M8</accession>
<evidence type="ECO:0000256" key="1">
    <source>
        <dbReference type="SAM" id="MobiDB-lite"/>
    </source>
</evidence>
<dbReference type="EMBL" id="AYKW01000023">
    <property type="protein sequence ID" value="PIL28739.1"/>
    <property type="molecule type" value="Genomic_DNA"/>
</dbReference>
<keyword evidence="3" id="KW-1185">Reference proteome</keyword>